<protein>
    <recommendedName>
        <fullName evidence="4">DUF4230 domain-containing protein</fullName>
    </recommendedName>
</protein>
<accession>B4VQM4</accession>
<dbReference type="RefSeq" id="WP_006100967.1">
    <property type="nucleotide sequence ID" value="NZ_DS989848.1"/>
</dbReference>
<evidence type="ECO:0000313" key="3">
    <source>
        <dbReference type="Proteomes" id="UP000003835"/>
    </source>
</evidence>
<feature type="transmembrane region" description="Helical" evidence="1">
    <location>
        <begin position="21"/>
        <end position="41"/>
    </location>
</feature>
<keyword evidence="1" id="KW-1133">Transmembrane helix</keyword>
<dbReference type="OrthoDB" id="574594at2"/>
<dbReference type="HOGENOM" id="CLU_091313_0_0_3"/>
<dbReference type="Proteomes" id="UP000003835">
    <property type="component" value="Unassembled WGS sequence"/>
</dbReference>
<keyword evidence="3" id="KW-1185">Reference proteome</keyword>
<dbReference type="EMBL" id="DS989848">
    <property type="protein sequence ID" value="EDX75829.1"/>
    <property type="molecule type" value="Genomic_DNA"/>
</dbReference>
<name>B4VQM4_9CYAN</name>
<proteinExistence type="predicted"/>
<keyword evidence="1" id="KW-0812">Transmembrane</keyword>
<evidence type="ECO:0008006" key="4">
    <source>
        <dbReference type="Google" id="ProtNLM"/>
    </source>
</evidence>
<dbReference type="STRING" id="118168.MC7420_6484"/>
<dbReference type="eggNOG" id="ENOG5032S1P">
    <property type="taxonomic scope" value="Bacteria"/>
</dbReference>
<organism evidence="2 3">
    <name type="scientific">Coleofasciculus chthonoplastes PCC 7420</name>
    <dbReference type="NCBI Taxonomy" id="118168"/>
    <lineage>
        <taxon>Bacteria</taxon>
        <taxon>Bacillati</taxon>
        <taxon>Cyanobacteriota</taxon>
        <taxon>Cyanophyceae</taxon>
        <taxon>Coleofasciculales</taxon>
        <taxon>Coleofasciculaceae</taxon>
        <taxon>Coleofasciculus</taxon>
    </lineage>
</organism>
<dbReference type="InterPro" id="IPR025324">
    <property type="entry name" value="DUF4230"/>
</dbReference>
<evidence type="ECO:0000256" key="1">
    <source>
        <dbReference type="SAM" id="Phobius"/>
    </source>
</evidence>
<gene>
    <name evidence="2" type="ORF">MC7420_6484</name>
</gene>
<keyword evidence="1" id="KW-0472">Membrane</keyword>
<evidence type="ECO:0000313" key="2">
    <source>
        <dbReference type="EMBL" id="EDX75829.1"/>
    </source>
</evidence>
<dbReference type="Pfam" id="PF14014">
    <property type="entry name" value="DUF4230"/>
    <property type="match status" value="1"/>
</dbReference>
<sequence length="245" mass="26721">MNNPFDKYQISPHKFGILRNLMLMTTGATVVVALIFGIGVWRTGSRFLGQVTTLFSTPQPAPEVDVRSLIVQQVREASDLTTAVFTMEAVVPTRQARTLAGYPIAETTLLYIAYGEVRAGVDLAELKPENVQTVNDTLQLQLPPPKILDSKIDVNRSQVYDYDRGFLGLGPDTAPQLQMLAQQETLKKIVFNACEQGVLDKANERAELVVSQLLTTAGYKQVEVNTQSPVPGTCQSAALASQPGN</sequence>
<dbReference type="AlphaFoldDB" id="B4VQM4"/>
<reference evidence="2 3" key="1">
    <citation type="submission" date="2008-07" db="EMBL/GenBank/DDBJ databases">
        <authorList>
            <person name="Tandeau de Marsac N."/>
            <person name="Ferriera S."/>
            <person name="Johnson J."/>
            <person name="Kravitz S."/>
            <person name="Beeson K."/>
            <person name="Sutton G."/>
            <person name="Rogers Y.-H."/>
            <person name="Friedman R."/>
            <person name="Frazier M."/>
            <person name="Venter J.C."/>
        </authorList>
    </citation>
    <scope>NUCLEOTIDE SEQUENCE [LARGE SCALE GENOMIC DNA]</scope>
    <source>
        <strain evidence="2 3">PCC 7420</strain>
    </source>
</reference>